<gene>
    <name evidence="6" type="ORF">PICST_62299</name>
</gene>
<dbReference type="PANTHER" id="PTHR47640">
    <property type="entry name" value="TRNA SELENOCYSTEINE 1-ASSOCIATED PROTEIN 1-RELATED-RELATED"/>
    <property type="match status" value="1"/>
</dbReference>
<accession>A3LYF9</accession>
<dbReference type="HOGENOM" id="CLU_016304_7_1_1"/>
<feature type="region of interest" description="Disordered" evidence="4">
    <location>
        <begin position="1"/>
        <end position="38"/>
    </location>
</feature>
<keyword evidence="1" id="KW-0677">Repeat</keyword>
<dbReference type="GO" id="GO:0006376">
    <property type="term" value="P:mRNA splice site recognition"/>
    <property type="evidence" value="ECO:0007669"/>
    <property type="project" value="TreeGrafter"/>
</dbReference>
<evidence type="ECO:0000313" key="6">
    <source>
        <dbReference type="EMBL" id="ABN67973.2"/>
    </source>
</evidence>
<organism evidence="6 7">
    <name type="scientific">Scheffersomyces stipitis (strain ATCC 58785 / CBS 6054 / NBRC 10063 / NRRL Y-11545)</name>
    <name type="common">Yeast</name>
    <name type="synonym">Pichia stipitis</name>
    <dbReference type="NCBI Taxonomy" id="322104"/>
    <lineage>
        <taxon>Eukaryota</taxon>
        <taxon>Fungi</taxon>
        <taxon>Dikarya</taxon>
        <taxon>Ascomycota</taxon>
        <taxon>Saccharomycotina</taxon>
        <taxon>Pichiomycetes</taxon>
        <taxon>Debaryomycetaceae</taxon>
        <taxon>Scheffersomyces</taxon>
    </lineage>
</organism>
<feature type="domain" description="RRM" evidence="5">
    <location>
        <begin position="302"/>
        <end position="374"/>
    </location>
</feature>
<dbReference type="GO" id="GO:0005829">
    <property type="term" value="C:cytosol"/>
    <property type="evidence" value="ECO:0007669"/>
    <property type="project" value="TreeGrafter"/>
</dbReference>
<dbReference type="PROSITE" id="PS50102">
    <property type="entry name" value="RRM"/>
    <property type="match status" value="3"/>
</dbReference>
<dbReference type="SUPFAM" id="SSF54928">
    <property type="entry name" value="RNA-binding domain, RBD"/>
    <property type="match status" value="3"/>
</dbReference>
<dbReference type="InParanoid" id="A3LYF9"/>
<dbReference type="KEGG" id="pic:PICST_62299"/>
<name>A3LYF9_PICST</name>
<feature type="compositionally biased region" description="Gly residues" evidence="4">
    <location>
        <begin position="22"/>
        <end position="32"/>
    </location>
</feature>
<feature type="domain" description="RRM" evidence="5">
    <location>
        <begin position="183"/>
        <end position="263"/>
    </location>
</feature>
<dbReference type="GO" id="GO:0003729">
    <property type="term" value="F:mRNA binding"/>
    <property type="evidence" value="ECO:0007669"/>
    <property type="project" value="InterPro"/>
</dbReference>
<dbReference type="InterPro" id="IPR000504">
    <property type="entry name" value="RRM_dom"/>
</dbReference>
<protein>
    <recommendedName>
        <fullName evidence="5">RRM domain-containing protein</fullName>
    </recommendedName>
</protein>
<evidence type="ECO:0000256" key="1">
    <source>
        <dbReference type="ARBA" id="ARBA00022737"/>
    </source>
</evidence>
<proteinExistence type="predicted"/>
<dbReference type="OMA" id="VRIFKMQ"/>
<dbReference type="InterPro" id="IPR035979">
    <property type="entry name" value="RBD_domain_sf"/>
</dbReference>
<dbReference type="STRING" id="322104.A3LYF9"/>
<dbReference type="InterPro" id="IPR012677">
    <property type="entry name" value="Nucleotide-bd_a/b_plait_sf"/>
</dbReference>
<dbReference type="Pfam" id="PF00076">
    <property type="entry name" value="RRM_1"/>
    <property type="match status" value="3"/>
</dbReference>
<dbReference type="Proteomes" id="UP000002258">
    <property type="component" value="Chromosome 6"/>
</dbReference>
<evidence type="ECO:0000256" key="3">
    <source>
        <dbReference type="PROSITE-ProRule" id="PRU00176"/>
    </source>
</evidence>
<evidence type="ECO:0000256" key="4">
    <source>
        <dbReference type="SAM" id="MobiDB-lite"/>
    </source>
</evidence>
<keyword evidence="2 3" id="KW-0694">RNA-binding</keyword>
<dbReference type="AlphaFoldDB" id="A3LYF9"/>
<dbReference type="EMBL" id="CP000500">
    <property type="protein sequence ID" value="ABN67973.2"/>
    <property type="molecule type" value="Genomic_DNA"/>
</dbReference>
<dbReference type="RefSeq" id="XP_001386002.2">
    <property type="nucleotide sequence ID" value="XM_001385965.1"/>
</dbReference>
<feature type="domain" description="RRM" evidence="5">
    <location>
        <begin position="83"/>
        <end position="163"/>
    </location>
</feature>
<dbReference type="SMART" id="SM00360">
    <property type="entry name" value="RRM"/>
    <property type="match status" value="3"/>
</dbReference>
<dbReference type="PANTHER" id="PTHR47640:SF10">
    <property type="entry name" value="TRNA SELENOCYSTEINE 1-ASSOCIATED PROTEIN 1-RELATED"/>
    <property type="match status" value="1"/>
</dbReference>
<dbReference type="eggNOG" id="KOG0118">
    <property type="taxonomic scope" value="Eukaryota"/>
</dbReference>
<keyword evidence="7" id="KW-1185">Reference proteome</keyword>
<dbReference type="InterPro" id="IPR050825">
    <property type="entry name" value="RBM42_RBP45_47-like"/>
</dbReference>
<evidence type="ECO:0000259" key="5">
    <source>
        <dbReference type="PROSITE" id="PS50102"/>
    </source>
</evidence>
<dbReference type="Gene3D" id="3.30.70.330">
    <property type="match status" value="3"/>
</dbReference>
<sequence length="446" mass="49213">MSYHNSGGHRPRGGYQGSSYRGSGGQQSGSGGYNRYNNNNGSNSYVTIIMERRPFKRNAYQAAYHQPHNAYNQQGNRYNDTQFQIWMGGLDPTWTEESIANIWQTVGVPPVSVKIMRDKFNTTKPPYSFVTFANEKEVDTAVQKNGLVIPGSARTFKINYAGGPNSRYPDSSNSRQIAPKNEHSIFIGDLALDVTEDLIFAKFNTQFPGQVKQVKIMFDQQTGANKGFGFVRFTNIEIKNRALKEMNGVVVGSRAIRVGQASGSNSGGFSSPAPESENHEISRVHLSQSQPALNQFTDPNNTTLSITGLSSKFTEDELALHFIAFGDIVACKLSDDLQSASIKFFSRSAAEWAVLFLHGAIINDCNISITWGKDSSTTYKAAIKPPLTYGSFDINTLRLDNFSKQELSELFTVEVNGNSPLPASNINELHVKSKLANHNLLESALY</sequence>
<reference evidence="6 7" key="1">
    <citation type="journal article" date="2007" name="Nat. Biotechnol.">
        <title>Genome sequence of the lignocellulose-bioconverting and xylose-fermenting yeast Pichia stipitis.</title>
        <authorList>
            <person name="Jeffries T.W."/>
            <person name="Grigoriev I.V."/>
            <person name="Grimwood J."/>
            <person name="Laplaza J.M."/>
            <person name="Aerts A."/>
            <person name="Salamov A."/>
            <person name="Schmutz J."/>
            <person name="Lindquist E."/>
            <person name="Dehal P."/>
            <person name="Shapiro H."/>
            <person name="Jin Y.S."/>
            <person name="Passoth V."/>
            <person name="Richardson P.M."/>
        </authorList>
    </citation>
    <scope>NUCLEOTIDE SEQUENCE [LARGE SCALE GENOMIC DNA]</scope>
    <source>
        <strain evidence="7">ATCC 58785 / CBS 6054 / NBRC 10063 / NRRL Y-11545</strain>
    </source>
</reference>
<evidence type="ECO:0000256" key="2">
    <source>
        <dbReference type="ARBA" id="ARBA00022884"/>
    </source>
</evidence>
<evidence type="ECO:0000313" key="7">
    <source>
        <dbReference type="Proteomes" id="UP000002258"/>
    </source>
</evidence>
<dbReference type="OrthoDB" id="446113at2759"/>
<dbReference type="GeneID" id="4840162"/>